<dbReference type="AlphaFoldDB" id="A0A8H7N7Z9"/>
<dbReference type="EMBL" id="JADCTT010000006">
    <property type="protein sequence ID" value="KAF9750735.1"/>
    <property type="molecule type" value="Genomic_DNA"/>
</dbReference>
<gene>
    <name evidence="2" type="ORF">IM811_014955</name>
</gene>
<evidence type="ECO:0000256" key="1">
    <source>
        <dbReference type="SAM" id="MobiDB-lite"/>
    </source>
</evidence>
<sequence length="159" mass="17263">MRIQDCSSPSSSSSTTSFLKPHQGDAKGTQQDALESFYKKQAGAYDATRKVLLRGREDMLALVAAQLNAKAKANSATADKSEKRRIWVDIGGGTGWNIEAMSAFVDVPNFFPASTSSTFLHLSVRLPGRDSRGWAGRTSQSSVKMPACFVSRITRLECP</sequence>
<dbReference type="PANTHER" id="PTHR47473">
    <property type="entry name" value="BTA1P"/>
    <property type="match status" value="1"/>
</dbReference>
<evidence type="ECO:0000313" key="3">
    <source>
        <dbReference type="Proteomes" id="UP000616885"/>
    </source>
</evidence>
<evidence type="ECO:0000313" key="2">
    <source>
        <dbReference type="EMBL" id="KAF9750735.1"/>
    </source>
</evidence>
<accession>A0A8H7N7Z9</accession>
<feature type="region of interest" description="Disordered" evidence="1">
    <location>
        <begin position="1"/>
        <end position="30"/>
    </location>
</feature>
<protein>
    <submittedName>
        <fullName evidence="2">Uncharacterized protein</fullName>
    </submittedName>
</protein>
<name>A0A8H7N7Z9_BIOOC</name>
<dbReference type="Proteomes" id="UP000616885">
    <property type="component" value="Unassembled WGS sequence"/>
</dbReference>
<feature type="compositionally biased region" description="Low complexity" evidence="1">
    <location>
        <begin position="7"/>
        <end position="17"/>
    </location>
</feature>
<dbReference type="PANTHER" id="PTHR47473:SF1">
    <property type="entry name" value="METHYLTRANSFERASE DOMAIN-CONTAINING PROTEIN"/>
    <property type="match status" value="1"/>
</dbReference>
<organism evidence="2 3">
    <name type="scientific">Bionectria ochroleuca</name>
    <name type="common">Gliocladium roseum</name>
    <dbReference type="NCBI Taxonomy" id="29856"/>
    <lineage>
        <taxon>Eukaryota</taxon>
        <taxon>Fungi</taxon>
        <taxon>Dikarya</taxon>
        <taxon>Ascomycota</taxon>
        <taxon>Pezizomycotina</taxon>
        <taxon>Sordariomycetes</taxon>
        <taxon>Hypocreomycetidae</taxon>
        <taxon>Hypocreales</taxon>
        <taxon>Bionectriaceae</taxon>
        <taxon>Clonostachys</taxon>
    </lineage>
</organism>
<reference evidence="2" key="1">
    <citation type="submission" date="2020-10" db="EMBL/GenBank/DDBJ databases">
        <title>High-Quality Genome Resource of Clonostachys rosea strain S41 by Oxford Nanopore Long-Read Sequencing.</title>
        <authorList>
            <person name="Wang H."/>
        </authorList>
    </citation>
    <scope>NUCLEOTIDE SEQUENCE</scope>
    <source>
        <strain evidence="2">S41</strain>
    </source>
</reference>
<proteinExistence type="predicted"/>
<comment type="caution">
    <text evidence="2">The sequence shown here is derived from an EMBL/GenBank/DDBJ whole genome shotgun (WGS) entry which is preliminary data.</text>
</comment>